<feature type="compositionally biased region" description="Polar residues" evidence="1">
    <location>
        <begin position="55"/>
        <end position="65"/>
    </location>
</feature>
<evidence type="ECO:0000313" key="2">
    <source>
        <dbReference type="EMBL" id="KAF2145812.1"/>
    </source>
</evidence>
<dbReference type="GeneID" id="54292726"/>
<reference evidence="2" key="1">
    <citation type="journal article" date="2020" name="Stud. Mycol.">
        <title>101 Dothideomycetes genomes: a test case for predicting lifestyles and emergence of pathogens.</title>
        <authorList>
            <person name="Haridas S."/>
            <person name="Albert R."/>
            <person name="Binder M."/>
            <person name="Bloem J."/>
            <person name="Labutti K."/>
            <person name="Salamov A."/>
            <person name="Andreopoulos B."/>
            <person name="Baker S."/>
            <person name="Barry K."/>
            <person name="Bills G."/>
            <person name="Bluhm B."/>
            <person name="Cannon C."/>
            <person name="Castanera R."/>
            <person name="Culley D."/>
            <person name="Daum C."/>
            <person name="Ezra D."/>
            <person name="Gonzalez J."/>
            <person name="Henrissat B."/>
            <person name="Kuo A."/>
            <person name="Liang C."/>
            <person name="Lipzen A."/>
            <person name="Lutzoni F."/>
            <person name="Magnuson J."/>
            <person name="Mondo S."/>
            <person name="Nolan M."/>
            <person name="Ohm R."/>
            <person name="Pangilinan J."/>
            <person name="Park H.-J."/>
            <person name="Ramirez L."/>
            <person name="Alfaro M."/>
            <person name="Sun H."/>
            <person name="Tritt A."/>
            <person name="Yoshinaga Y."/>
            <person name="Zwiers L.-H."/>
            <person name="Turgeon B."/>
            <person name="Goodwin S."/>
            <person name="Spatafora J."/>
            <person name="Crous P."/>
            <person name="Grigoriev I."/>
        </authorList>
    </citation>
    <scope>NUCLEOTIDE SEQUENCE</scope>
    <source>
        <strain evidence="2">CBS 121167</strain>
    </source>
</reference>
<sequence length="245" mass="26668">MHTPRSMSPLPPQPQRAEQPPSLVWTRPSPSLPSASPHTTTPHRTPRRSARSPPQTTATGTSSPRPSHARTHAQRRSVSGPEKKTRKQENNNAKSGFRPATARKKQGQRQLKVRDREVKNAETKEGKEKPNHSCDSPAPRRACPSRGGTETGVQPWAERVLPASMIVVSSSSSGRSRSSYCCPSSELVYACSPPSQADQTNSRKEREGKRSRSRCAKTDTPPALDCTLMPDGRAVNAQPVASVSI</sequence>
<name>A0A6A6BNZ3_9PEZI</name>
<keyword evidence="3" id="KW-1185">Reference proteome</keyword>
<gene>
    <name evidence="2" type="ORF">K452DRAFT_125895</name>
</gene>
<accession>A0A6A6BNZ3</accession>
<dbReference type="RefSeq" id="XP_033401524.1">
    <property type="nucleotide sequence ID" value="XM_033535232.1"/>
</dbReference>
<dbReference type="AlphaFoldDB" id="A0A6A6BNZ3"/>
<feature type="region of interest" description="Disordered" evidence="1">
    <location>
        <begin position="1"/>
        <end position="156"/>
    </location>
</feature>
<proteinExistence type="predicted"/>
<dbReference type="Proteomes" id="UP000799438">
    <property type="component" value="Unassembled WGS sequence"/>
</dbReference>
<dbReference type="EMBL" id="ML995477">
    <property type="protein sequence ID" value="KAF2145812.1"/>
    <property type="molecule type" value="Genomic_DNA"/>
</dbReference>
<evidence type="ECO:0000313" key="3">
    <source>
        <dbReference type="Proteomes" id="UP000799438"/>
    </source>
</evidence>
<feature type="compositionally biased region" description="Low complexity" evidence="1">
    <location>
        <begin position="26"/>
        <end position="43"/>
    </location>
</feature>
<evidence type="ECO:0000256" key="1">
    <source>
        <dbReference type="SAM" id="MobiDB-lite"/>
    </source>
</evidence>
<organism evidence="2 3">
    <name type="scientific">Aplosporella prunicola CBS 121167</name>
    <dbReference type="NCBI Taxonomy" id="1176127"/>
    <lineage>
        <taxon>Eukaryota</taxon>
        <taxon>Fungi</taxon>
        <taxon>Dikarya</taxon>
        <taxon>Ascomycota</taxon>
        <taxon>Pezizomycotina</taxon>
        <taxon>Dothideomycetes</taxon>
        <taxon>Dothideomycetes incertae sedis</taxon>
        <taxon>Botryosphaeriales</taxon>
        <taxon>Aplosporellaceae</taxon>
        <taxon>Aplosporella</taxon>
    </lineage>
</organism>
<feature type="compositionally biased region" description="Basic and acidic residues" evidence="1">
    <location>
        <begin position="201"/>
        <end position="210"/>
    </location>
</feature>
<feature type="compositionally biased region" description="Basic and acidic residues" evidence="1">
    <location>
        <begin position="112"/>
        <end position="132"/>
    </location>
</feature>
<protein>
    <submittedName>
        <fullName evidence="2">Uncharacterized protein</fullName>
    </submittedName>
</protein>
<feature type="region of interest" description="Disordered" evidence="1">
    <location>
        <begin position="189"/>
        <end position="232"/>
    </location>
</feature>